<dbReference type="STRING" id="479433.Caci_1640"/>
<dbReference type="Gene3D" id="3.40.50.1820">
    <property type="entry name" value="alpha/beta hydrolase"/>
    <property type="match status" value="1"/>
</dbReference>
<keyword evidence="2" id="KW-0732">Signal</keyword>
<feature type="region of interest" description="Disordered" evidence="1">
    <location>
        <begin position="33"/>
        <end position="52"/>
    </location>
</feature>
<evidence type="ECO:0000256" key="1">
    <source>
        <dbReference type="SAM" id="MobiDB-lite"/>
    </source>
</evidence>
<dbReference type="EMBL" id="CP001700">
    <property type="protein sequence ID" value="ACU70561.1"/>
    <property type="molecule type" value="Genomic_DNA"/>
</dbReference>
<dbReference type="PROSITE" id="PS51257">
    <property type="entry name" value="PROKAR_LIPOPROTEIN"/>
    <property type="match status" value="1"/>
</dbReference>
<dbReference type="HOGENOM" id="CLU_1076421_0_0_11"/>
<dbReference type="GO" id="GO:0016787">
    <property type="term" value="F:hydrolase activity"/>
    <property type="evidence" value="ECO:0007669"/>
    <property type="project" value="InterPro"/>
</dbReference>
<evidence type="ECO:0000313" key="5">
    <source>
        <dbReference type="Proteomes" id="UP000000851"/>
    </source>
</evidence>
<feature type="signal peptide" evidence="2">
    <location>
        <begin position="1"/>
        <end position="22"/>
    </location>
</feature>
<gene>
    <name evidence="4" type="ordered locus">Caci_1640</name>
</gene>
<dbReference type="SUPFAM" id="SSF53474">
    <property type="entry name" value="alpha/beta-Hydrolases"/>
    <property type="match status" value="1"/>
</dbReference>
<dbReference type="eggNOG" id="COG1073">
    <property type="taxonomic scope" value="Bacteria"/>
</dbReference>
<accession>C7QBI4</accession>
<dbReference type="InterPro" id="IPR002925">
    <property type="entry name" value="Dienelactn_hydro"/>
</dbReference>
<proteinExistence type="predicted"/>
<dbReference type="AlphaFoldDB" id="C7QBI4"/>
<reference evidence="4 5" key="1">
    <citation type="journal article" date="2009" name="Stand. Genomic Sci.">
        <title>Complete genome sequence of Catenulispora acidiphila type strain (ID 139908).</title>
        <authorList>
            <person name="Copeland A."/>
            <person name="Lapidus A."/>
            <person name="Glavina Del Rio T."/>
            <person name="Nolan M."/>
            <person name="Lucas S."/>
            <person name="Chen F."/>
            <person name="Tice H."/>
            <person name="Cheng J.F."/>
            <person name="Bruce D."/>
            <person name="Goodwin L."/>
            <person name="Pitluck S."/>
            <person name="Mikhailova N."/>
            <person name="Pati A."/>
            <person name="Ivanova N."/>
            <person name="Mavromatis K."/>
            <person name="Chen A."/>
            <person name="Palaniappan K."/>
            <person name="Chain P."/>
            <person name="Land M."/>
            <person name="Hauser L."/>
            <person name="Chang Y.J."/>
            <person name="Jeffries C.D."/>
            <person name="Chertkov O."/>
            <person name="Brettin T."/>
            <person name="Detter J.C."/>
            <person name="Han C."/>
            <person name="Ali Z."/>
            <person name="Tindall B.J."/>
            <person name="Goker M."/>
            <person name="Bristow J."/>
            <person name="Eisen J.A."/>
            <person name="Markowitz V."/>
            <person name="Hugenholtz P."/>
            <person name="Kyrpides N.C."/>
            <person name="Klenk H.P."/>
        </authorList>
    </citation>
    <scope>NUCLEOTIDE SEQUENCE [LARGE SCALE GENOMIC DNA]</scope>
    <source>
        <strain evidence="5">DSM 44928 / JCM 14897 / NBRC 102108 / NRRL B-24433 / ID139908</strain>
    </source>
</reference>
<dbReference type="Proteomes" id="UP000000851">
    <property type="component" value="Chromosome"/>
</dbReference>
<dbReference type="KEGG" id="cai:Caci_1640"/>
<sequence precursor="true">MRRHVSQAPRFLRVLRALPVLAAVTALTVSGCSSGGSKPAASGSTAPATPSASPSVEAICLLDTPGEKQVTHFEGGNDHLVEAYTTGDGPVGVVLAHQVGADLCQWSGIWTDFPAKDYTVMAITMGGGIDTDVSKAVEQLRARGLKKIVLIGASMGGSAVLAAAGEVTPPVQAVVSLSGPAAYGVADAFSAVKKFQVPVAYFAGEQDTQFATDAQKMYDATAETDKTIDILKDDGDHGVALWPQVKDQVFAFITKHAQ</sequence>
<keyword evidence="5" id="KW-1185">Reference proteome</keyword>
<dbReference type="InParanoid" id="C7QBI4"/>
<evidence type="ECO:0000259" key="3">
    <source>
        <dbReference type="Pfam" id="PF01738"/>
    </source>
</evidence>
<feature type="chain" id="PRO_5002980802" description="Dienelactone hydrolase domain-containing protein" evidence="2">
    <location>
        <begin position="23"/>
        <end position="258"/>
    </location>
</feature>
<protein>
    <recommendedName>
        <fullName evidence="3">Dienelactone hydrolase domain-containing protein</fullName>
    </recommendedName>
</protein>
<evidence type="ECO:0000256" key="2">
    <source>
        <dbReference type="SAM" id="SignalP"/>
    </source>
</evidence>
<evidence type="ECO:0000313" key="4">
    <source>
        <dbReference type="EMBL" id="ACU70561.1"/>
    </source>
</evidence>
<dbReference type="InterPro" id="IPR029058">
    <property type="entry name" value="AB_hydrolase_fold"/>
</dbReference>
<dbReference type="Pfam" id="PF01738">
    <property type="entry name" value="DLH"/>
    <property type="match status" value="1"/>
</dbReference>
<feature type="domain" description="Dienelactone hydrolase" evidence="3">
    <location>
        <begin position="129"/>
        <end position="229"/>
    </location>
</feature>
<organism evidence="4 5">
    <name type="scientific">Catenulispora acidiphila (strain DSM 44928 / JCM 14897 / NBRC 102108 / NRRL B-24433 / ID139908)</name>
    <dbReference type="NCBI Taxonomy" id="479433"/>
    <lineage>
        <taxon>Bacteria</taxon>
        <taxon>Bacillati</taxon>
        <taxon>Actinomycetota</taxon>
        <taxon>Actinomycetes</taxon>
        <taxon>Catenulisporales</taxon>
        <taxon>Catenulisporaceae</taxon>
        <taxon>Catenulispora</taxon>
    </lineage>
</organism>
<name>C7QBI4_CATAD</name>